<comment type="caution">
    <text evidence="8">The sequence shown here is derived from an EMBL/GenBank/DDBJ whole genome shotgun (WGS) entry which is preliminary data.</text>
</comment>
<dbReference type="EMBL" id="JAAMPI010001304">
    <property type="protein sequence ID" value="KAF4625746.1"/>
    <property type="molecule type" value="Genomic_DNA"/>
</dbReference>
<evidence type="ECO:0000256" key="7">
    <source>
        <dbReference type="SAM" id="Phobius"/>
    </source>
</evidence>
<evidence type="ECO:0000256" key="1">
    <source>
        <dbReference type="ARBA" id="ARBA00004370"/>
    </source>
</evidence>
<dbReference type="Pfam" id="PF01697">
    <property type="entry name" value="Glyco_transf_92"/>
    <property type="match status" value="1"/>
</dbReference>
<accession>A0A8H4RBV7</accession>
<keyword evidence="3" id="KW-0328">Glycosyltransferase</keyword>
<dbReference type="GO" id="GO:0016757">
    <property type="term" value="F:glycosyltransferase activity"/>
    <property type="evidence" value="ECO:0007669"/>
    <property type="project" value="UniProtKB-KW"/>
</dbReference>
<evidence type="ECO:0000256" key="2">
    <source>
        <dbReference type="ARBA" id="ARBA00007647"/>
    </source>
</evidence>
<evidence type="ECO:0000313" key="8">
    <source>
        <dbReference type="EMBL" id="KAF4625746.1"/>
    </source>
</evidence>
<gene>
    <name evidence="8" type="ORF">G7Y89_g12417</name>
</gene>
<feature type="compositionally biased region" description="Basic and acidic residues" evidence="6">
    <location>
        <begin position="161"/>
        <end position="186"/>
    </location>
</feature>
<evidence type="ECO:0000313" key="9">
    <source>
        <dbReference type="Proteomes" id="UP000566819"/>
    </source>
</evidence>
<keyword evidence="4" id="KW-0808">Transferase</keyword>
<dbReference type="GO" id="GO:0016020">
    <property type="term" value="C:membrane"/>
    <property type="evidence" value="ECO:0007669"/>
    <property type="project" value="UniProtKB-SubCell"/>
</dbReference>
<evidence type="ECO:0000256" key="6">
    <source>
        <dbReference type="SAM" id="MobiDB-lite"/>
    </source>
</evidence>
<keyword evidence="7" id="KW-1133">Transmembrane helix</keyword>
<evidence type="ECO:0000256" key="4">
    <source>
        <dbReference type="ARBA" id="ARBA00022679"/>
    </source>
</evidence>
<evidence type="ECO:0000256" key="3">
    <source>
        <dbReference type="ARBA" id="ARBA00022676"/>
    </source>
</evidence>
<dbReference type="InterPro" id="IPR008166">
    <property type="entry name" value="Glyco_transf_92"/>
</dbReference>
<keyword evidence="7" id="KW-0812">Transmembrane</keyword>
<dbReference type="OrthoDB" id="2526284at2759"/>
<proteinExistence type="inferred from homology"/>
<keyword evidence="9" id="KW-1185">Reference proteome</keyword>
<feature type="region of interest" description="Disordered" evidence="6">
    <location>
        <begin position="43"/>
        <end position="244"/>
    </location>
</feature>
<keyword evidence="5 7" id="KW-0472">Membrane</keyword>
<evidence type="ECO:0000256" key="5">
    <source>
        <dbReference type="ARBA" id="ARBA00023136"/>
    </source>
</evidence>
<feature type="compositionally biased region" description="Basic and acidic residues" evidence="6">
    <location>
        <begin position="72"/>
        <end position="85"/>
    </location>
</feature>
<evidence type="ECO:0008006" key="10">
    <source>
        <dbReference type="Google" id="ProtNLM"/>
    </source>
</evidence>
<feature type="compositionally biased region" description="Basic and acidic residues" evidence="6">
    <location>
        <begin position="233"/>
        <end position="244"/>
    </location>
</feature>
<dbReference type="Proteomes" id="UP000566819">
    <property type="component" value="Unassembled WGS sequence"/>
</dbReference>
<organism evidence="8 9">
    <name type="scientific">Cudoniella acicularis</name>
    <dbReference type="NCBI Taxonomy" id="354080"/>
    <lineage>
        <taxon>Eukaryota</taxon>
        <taxon>Fungi</taxon>
        <taxon>Dikarya</taxon>
        <taxon>Ascomycota</taxon>
        <taxon>Pezizomycotina</taxon>
        <taxon>Leotiomycetes</taxon>
        <taxon>Helotiales</taxon>
        <taxon>Tricladiaceae</taxon>
        <taxon>Cudoniella</taxon>
    </lineage>
</organism>
<dbReference type="AlphaFoldDB" id="A0A8H4RBV7"/>
<reference evidence="8 9" key="1">
    <citation type="submission" date="2020-03" db="EMBL/GenBank/DDBJ databases">
        <title>Draft Genome Sequence of Cudoniella acicularis.</title>
        <authorList>
            <person name="Buettner E."/>
            <person name="Kellner H."/>
        </authorList>
    </citation>
    <scope>NUCLEOTIDE SEQUENCE [LARGE SCALE GENOMIC DNA]</scope>
    <source>
        <strain evidence="8 9">DSM 108380</strain>
    </source>
</reference>
<feature type="compositionally biased region" description="Low complexity" evidence="6">
    <location>
        <begin position="52"/>
        <end position="63"/>
    </location>
</feature>
<sequence>MRSAMAINYVQSLNWRLILIGTICFMGLYLMIVDDQSSQILPESQAPIPKKGSPQPQGESGPPAKISMTPSEFDHRFEDGFRVEEPNPVLGKDYDSPLDAIPGRIRPGLKMSSTSLLVPTPTPKPAAKPDPKPAEKEKDPEPAANPDEKEKDPKPTAAAKPDPKPAEKEKDPEPAANPDEKEKDPKPTVAAKPVANPSEKEEAQTGPNIVAKPKEKQPPSTSGAPKASASKKPTPDRRLRPCQQRHERIRNFYIMDDGSSPPLESLSSTFGVPIDTLHFEYQDQAHRGAGHSQQLDIYSRCIEHYGEQHTWMAFLDGDEFLETPAGNETLEEILRDLEDHDDNIGALAVNWQMHTSSGLLTRPESTRKAFVDCIWDDPENGGKNSNNTHVKSIVRTDKALRPSNPHLWYLKDGAITVGEHYDVVNSEAFRIPITRDRIALHHYAGKSREEYEAKMLRGNAMDDPKGEGFWNSLENLLPHVKCPEMAKYNP</sequence>
<comment type="similarity">
    <text evidence="2">Belongs to the glycosyltransferase 92 family.</text>
</comment>
<comment type="subcellular location">
    <subcellularLocation>
        <location evidence="1">Membrane</location>
    </subcellularLocation>
</comment>
<protein>
    <recommendedName>
        <fullName evidence="10">Glycosyltransferase family 92 protein</fullName>
    </recommendedName>
</protein>
<feature type="transmembrane region" description="Helical" evidence="7">
    <location>
        <begin position="12"/>
        <end position="32"/>
    </location>
</feature>
<feature type="compositionally biased region" description="Basic and acidic residues" evidence="6">
    <location>
        <begin position="127"/>
        <end position="154"/>
    </location>
</feature>
<name>A0A8H4RBV7_9HELO</name>